<gene>
    <name evidence="1" type="ORF">PGT21_005970</name>
</gene>
<organism evidence="1 2">
    <name type="scientific">Puccinia graminis f. sp. tritici</name>
    <dbReference type="NCBI Taxonomy" id="56615"/>
    <lineage>
        <taxon>Eukaryota</taxon>
        <taxon>Fungi</taxon>
        <taxon>Dikarya</taxon>
        <taxon>Basidiomycota</taxon>
        <taxon>Pucciniomycotina</taxon>
        <taxon>Pucciniomycetes</taxon>
        <taxon>Pucciniales</taxon>
        <taxon>Pucciniaceae</taxon>
        <taxon>Puccinia</taxon>
    </lineage>
</organism>
<evidence type="ECO:0000313" key="1">
    <source>
        <dbReference type="EMBL" id="KAA1074459.1"/>
    </source>
</evidence>
<dbReference type="AlphaFoldDB" id="A0A5B0MDZ8"/>
<name>A0A5B0MDZ8_PUCGR</name>
<proteinExistence type="predicted"/>
<sequence length="69" mass="7690">MGVQKDLKDTLIRIDTSSFSGTTSGGQRRWHVCTMGDAVLVKQSLKSGEIHRFPTKLWTPGRSEVKSIE</sequence>
<protein>
    <submittedName>
        <fullName evidence="1">Uncharacterized protein</fullName>
    </submittedName>
</protein>
<evidence type="ECO:0000313" key="2">
    <source>
        <dbReference type="Proteomes" id="UP000324748"/>
    </source>
</evidence>
<reference evidence="1 2" key="1">
    <citation type="submission" date="2019-05" db="EMBL/GenBank/DDBJ databases">
        <title>Emergence of the Ug99 lineage of the wheat stem rust pathogen through somatic hybridization.</title>
        <authorList>
            <person name="Li F."/>
            <person name="Upadhyaya N.M."/>
            <person name="Sperschneider J."/>
            <person name="Matny O."/>
            <person name="Nguyen-Phuc H."/>
            <person name="Mago R."/>
            <person name="Raley C."/>
            <person name="Miller M.E."/>
            <person name="Silverstein K.A.T."/>
            <person name="Henningsen E."/>
            <person name="Hirsch C.D."/>
            <person name="Visser B."/>
            <person name="Pretorius Z.A."/>
            <person name="Steffenson B.J."/>
            <person name="Schwessinger B."/>
            <person name="Dodds P.N."/>
            <person name="Figueroa M."/>
        </authorList>
    </citation>
    <scope>NUCLEOTIDE SEQUENCE [LARGE SCALE GENOMIC DNA]</scope>
    <source>
        <strain evidence="1">21-0</strain>
    </source>
</reference>
<dbReference type="EMBL" id="VSWC01000157">
    <property type="protein sequence ID" value="KAA1074459.1"/>
    <property type="molecule type" value="Genomic_DNA"/>
</dbReference>
<comment type="caution">
    <text evidence="1">The sequence shown here is derived from an EMBL/GenBank/DDBJ whole genome shotgun (WGS) entry which is preliminary data.</text>
</comment>
<dbReference type="Proteomes" id="UP000324748">
    <property type="component" value="Unassembled WGS sequence"/>
</dbReference>
<keyword evidence="2" id="KW-1185">Reference proteome</keyword>
<accession>A0A5B0MDZ8</accession>